<feature type="compositionally biased region" description="Basic and acidic residues" evidence="8">
    <location>
        <begin position="535"/>
        <end position="544"/>
    </location>
</feature>
<evidence type="ECO:0000256" key="9">
    <source>
        <dbReference type="SAM" id="Phobius"/>
    </source>
</evidence>
<feature type="transmembrane region" description="Helical" evidence="9">
    <location>
        <begin position="242"/>
        <end position="264"/>
    </location>
</feature>
<evidence type="ECO:0000256" key="4">
    <source>
        <dbReference type="ARBA" id="ARBA00022692"/>
    </source>
</evidence>
<dbReference type="GO" id="GO:0022857">
    <property type="term" value="F:transmembrane transporter activity"/>
    <property type="evidence" value="ECO:0007669"/>
    <property type="project" value="InterPro"/>
</dbReference>
<dbReference type="InterPro" id="IPR036259">
    <property type="entry name" value="MFS_trans_sf"/>
</dbReference>
<accession>W9YCZ2</accession>
<feature type="transmembrane region" description="Helical" evidence="9">
    <location>
        <begin position="313"/>
        <end position="332"/>
    </location>
</feature>
<keyword evidence="3" id="KW-1003">Cell membrane</keyword>
<dbReference type="eggNOG" id="KOG2533">
    <property type="taxonomic scope" value="Eukaryota"/>
</dbReference>
<comment type="similarity">
    <text evidence="7">Belongs to the major facilitator superfamily. Allantoate permease family.</text>
</comment>
<dbReference type="PANTHER" id="PTHR43791">
    <property type="entry name" value="PERMEASE-RELATED"/>
    <property type="match status" value="1"/>
</dbReference>
<feature type="transmembrane region" description="Helical" evidence="9">
    <location>
        <begin position="148"/>
        <end position="168"/>
    </location>
</feature>
<keyword evidence="12" id="KW-1185">Reference proteome</keyword>
<dbReference type="RefSeq" id="XP_007732814.1">
    <property type="nucleotide sequence ID" value="XM_007734624.1"/>
</dbReference>
<organism evidence="11 12">
    <name type="scientific">Capronia epimyces CBS 606.96</name>
    <dbReference type="NCBI Taxonomy" id="1182542"/>
    <lineage>
        <taxon>Eukaryota</taxon>
        <taxon>Fungi</taxon>
        <taxon>Dikarya</taxon>
        <taxon>Ascomycota</taxon>
        <taxon>Pezizomycotina</taxon>
        <taxon>Eurotiomycetes</taxon>
        <taxon>Chaetothyriomycetidae</taxon>
        <taxon>Chaetothyriales</taxon>
        <taxon>Herpotrichiellaceae</taxon>
        <taxon>Capronia</taxon>
    </lineage>
</organism>
<comment type="caution">
    <text evidence="11">The sequence shown here is derived from an EMBL/GenBank/DDBJ whole genome shotgun (WGS) entry which is preliminary data.</text>
</comment>
<dbReference type="EMBL" id="AMGY01000003">
    <property type="protein sequence ID" value="EXJ87535.1"/>
    <property type="molecule type" value="Genomic_DNA"/>
</dbReference>
<feature type="transmembrane region" description="Helical" evidence="9">
    <location>
        <begin position="174"/>
        <end position="198"/>
    </location>
</feature>
<comment type="subcellular location">
    <subcellularLocation>
        <location evidence="1">Cell membrane</location>
        <topology evidence="1">Multi-pass membrane protein</topology>
    </subcellularLocation>
</comment>
<feature type="transmembrane region" description="Helical" evidence="9">
    <location>
        <begin position="352"/>
        <end position="372"/>
    </location>
</feature>
<feature type="region of interest" description="Disordered" evidence="8">
    <location>
        <begin position="507"/>
        <end position="544"/>
    </location>
</feature>
<feature type="transmembrane region" description="Helical" evidence="9">
    <location>
        <begin position="121"/>
        <end position="141"/>
    </location>
</feature>
<feature type="compositionally biased region" description="Low complexity" evidence="8">
    <location>
        <begin position="22"/>
        <end position="36"/>
    </location>
</feature>
<feature type="region of interest" description="Disordered" evidence="8">
    <location>
        <begin position="20"/>
        <end position="43"/>
    </location>
</feature>
<feature type="transmembrane region" description="Helical" evidence="9">
    <location>
        <begin position="476"/>
        <end position="496"/>
    </location>
</feature>
<name>W9YCZ2_9EURO</name>
<dbReference type="GO" id="GO:0005886">
    <property type="term" value="C:plasma membrane"/>
    <property type="evidence" value="ECO:0007669"/>
    <property type="project" value="UniProtKB-SubCell"/>
</dbReference>
<evidence type="ECO:0000256" key="6">
    <source>
        <dbReference type="ARBA" id="ARBA00023136"/>
    </source>
</evidence>
<dbReference type="InterPro" id="IPR011701">
    <property type="entry name" value="MFS"/>
</dbReference>
<dbReference type="Pfam" id="PF07690">
    <property type="entry name" value="MFS_1"/>
    <property type="match status" value="1"/>
</dbReference>
<dbReference type="HOGENOM" id="CLU_001265_4_2_1"/>
<evidence type="ECO:0000256" key="7">
    <source>
        <dbReference type="ARBA" id="ARBA00037968"/>
    </source>
</evidence>
<keyword evidence="6 9" id="KW-0472">Membrane</keyword>
<evidence type="ECO:0000313" key="12">
    <source>
        <dbReference type="Proteomes" id="UP000019478"/>
    </source>
</evidence>
<dbReference type="PROSITE" id="PS50850">
    <property type="entry name" value="MFS"/>
    <property type="match status" value="1"/>
</dbReference>
<dbReference type="OrthoDB" id="3639251at2759"/>
<feature type="transmembrane region" description="Helical" evidence="9">
    <location>
        <begin position="384"/>
        <end position="404"/>
    </location>
</feature>
<evidence type="ECO:0000256" key="3">
    <source>
        <dbReference type="ARBA" id="ARBA00022475"/>
    </source>
</evidence>
<dbReference type="FunFam" id="1.20.1250.20:FF:000065">
    <property type="entry name" value="Putative MFS pantothenate transporter"/>
    <property type="match status" value="1"/>
</dbReference>
<evidence type="ECO:0000256" key="1">
    <source>
        <dbReference type="ARBA" id="ARBA00004651"/>
    </source>
</evidence>
<dbReference type="PANTHER" id="PTHR43791:SF37">
    <property type="entry name" value="MAJOR FACILITATOR SUPERFAMILY (MFS) PROFILE DOMAIN-CONTAINING PROTEIN"/>
    <property type="match status" value="1"/>
</dbReference>
<evidence type="ECO:0000259" key="10">
    <source>
        <dbReference type="PROSITE" id="PS50850"/>
    </source>
</evidence>
<dbReference type="InterPro" id="IPR020846">
    <property type="entry name" value="MFS_dom"/>
</dbReference>
<dbReference type="FunFam" id="1.20.1250.20:FF:000386">
    <property type="entry name" value="MFS general substrate transporter"/>
    <property type="match status" value="1"/>
</dbReference>
<dbReference type="Gene3D" id="1.20.1250.20">
    <property type="entry name" value="MFS general substrate transporter like domains"/>
    <property type="match status" value="1"/>
</dbReference>
<keyword evidence="4 9" id="KW-0812">Transmembrane</keyword>
<protein>
    <recommendedName>
        <fullName evidence="10">Major facilitator superfamily (MFS) profile domain-containing protein</fullName>
    </recommendedName>
</protein>
<keyword evidence="5 9" id="KW-1133">Transmembrane helix</keyword>
<evidence type="ECO:0000256" key="5">
    <source>
        <dbReference type="ARBA" id="ARBA00022989"/>
    </source>
</evidence>
<dbReference type="AlphaFoldDB" id="W9YCZ2"/>
<feature type="transmembrane region" description="Helical" evidence="9">
    <location>
        <begin position="410"/>
        <end position="430"/>
    </location>
</feature>
<feature type="transmembrane region" description="Helical" evidence="9">
    <location>
        <begin position="210"/>
        <end position="230"/>
    </location>
</feature>
<evidence type="ECO:0000313" key="11">
    <source>
        <dbReference type="EMBL" id="EXJ87535.1"/>
    </source>
</evidence>
<evidence type="ECO:0000256" key="2">
    <source>
        <dbReference type="ARBA" id="ARBA00022448"/>
    </source>
</evidence>
<sequence length="544" mass="60735">MASPSLESPSKPVAGVGIDVLSDVSPDTDSSAASASQPKPGAKGGFLGTSLRYLRSLQRYIWDDPDKSKEDKWFLFKLDAFLLGSTCLGYFSKGLDQSNISNAYVSGMREALHMNGSELTYASNVFTAGYVVGQIPAVIMVTRVRPSYLIPTVEILWSVLTFCTSAVSSVSQLYALRFLIGLCESAYFPVVIYMVGAWYTKTERGKRVTLFYSSATLAGMFSGYLQAGAYKGLDGKLGHSGWQWLYIICGIISLPIGVLGYFLFPDFPETTRAFYITEAERERAKERLVRDGLKPLGASTWNRTKILRIMSQWQFWILPIGYFLVQGGFPVHQPAYALWLKSTHHTIYQVNVWPTGQVAVGAVVQILAGMLSDSPLLKGRRWQAMIVMSALTLFATIVLAVWEIPDGLRYVAYYLSWAAAGVPGIYFSWYPDLMSHDHEMRGFMIAVSNIFSYIQIIWFTDVFWRTVEAPKFRKGWIGSSCWGFGLIVLTLVIRSLEHRDIKRRQVHSEGASDVETAGIVTANSDKADTTAPSEPQREEIRLRE</sequence>
<proteinExistence type="inferred from homology"/>
<gene>
    <name evidence="11" type="ORF">A1O3_04495</name>
</gene>
<dbReference type="Proteomes" id="UP000019478">
    <property type="component" value="Unassembled WGS sequence"/>
</dbReference>
<evidence type="ECO:0000256" key="8">
    <source>
        <dbReference type="SAM" id="MobiDB-lite"/>
    </source>
</evidence>
<dbReference type="SUPFAM" id="SSF103473">
    <property type="entry name" value="MFS general substrate transporter"/>
    <property type="match status" value="1"/>
</dbReference>
<feature type="domain" description="Major facilitator superfamily (MFS) profile" evidence="10">
    <location>
        <begin position="82"/>
        <end position="497"/>
    </location>
</feature>
<keyword evidence="2" id="KW-0813">Transport</keyword>
<feature type="transmembrane region" description="Helical" evidence="9">
    <location>
        <begin position="442"/>
        <end position="464"/>
    </location>
</feature>
<reference evidence="11 12" key="1">
    <citation type="submission" date="2013-03" db="EMBL/GenBank/DDBJ databases">
        <title>The Genome Sequence of Capronia epimyces CBS 606.96.</title>
        <authorList>
            <consortium name="The Broad Institute Genomics Platform"/>
            <person name="Cuomo C."/>
            <person name="de Hoog S."/>
            <person name="Gorbushina A."/>
            <person name="Walker B."/>
            <person name="Young S.K."/>
            <person name="Zeng Q."/>
            <person name="Gargeya S."/>
            <person name="Fitzgerald M."/>
            <person name="Haas B."/>
            <person name="Abouelleil A."/>
            <person name="Allen A.W."/>
            <person name="Alvarado L."/>
            <person name="Arachchi H.M."/>
            <person name="Berlin A.M."/>
            <person name="Chapman S.B."/>
            <person name="Gainer-Dewar J."/>
            <person name="Goldberg J."/>
            <person name="Griggs A."/>
            <person name="Gujja S."/>
            <person name="Hansen M."/>
            <person name="Howarth C."/>
            <person name="Imamovic A."/>
            <person name="Ireland A."/>
            <person name="Larimer J."/>
            <person name="McCowan C."/>
            <person name="Murphy C."/>
            <person name="Pearson M."/>
            <person name="Poon T.W."/>
            <person name="Priest M."/>
            <person name="Roberts A."/>
            <person name="Saif S."/>
            <person name="Shea T."/>
            <person name="Sisk P."/>
            <person name="Sykes S."/>
            <person name="Wortman J."/>
            <person name="Nusbaum C."/>
            <person name="Birren B."/>
        </authorList>
    </citation>
    <scope>NUCLEOTIDE SEQUENCE [LARGE SCALE GENOMIC DNA]</scope>
    <source>
        <strain evidence="11 12">CBS 606.96</strain>
    </source>
</reference>
<dbReference type="GeneID" id="19168614"/>